<dbReference type="PANTHER" id="PTHR23342:SF4">
    <property type="entry name" value="AMINO-ACID ACETYLTRANSFERASE, MITOCHONDRIAL"/>
    <property type="match status" value="1"/>
</dbReference>
<evidence type="ECO:0000256" key="15">
    <source>
        <dbReference type="PIRNR" id="PIRNR007892"/>
    </source>
</evidence>
<keyword evidence="10 15" id="KW-0496">Mitochondrion</keyword>
<dbReference type="EMBL" id="JAKWBI020000215">
    <property type="protein sequence ID" value="KAJ2898850.1"/>
    <property type="molecule type" value="Genomic_DNA"/>
</dbReference>
<evidence type="ECO:0000256" key="2">
    <source>
        <dbReference type="ARBA" id="ARBA00004173"/>
    </source>
</evidence>
<dbReference type="PANTHER" id="PTHR23342">
    <property type="entry name" value="N-ACETYLGLUTAMATE SYNTHASE"/>
    <property type="match status" value="1"/>
</dbReference>
<reference evidence="18" key="1">
    <citation type="submission" date="2022-07" db="EMBL/GenBank/DDBJ databases">
        <title>Draft genome sequence of Zalerion maritima ATCC 34329, a (micro)plastics degrading marine fungus.</title>
        <authorList>
            <person name="Paco A."/>
            <person name="Goncalves M.F.M."/>
            <person name="Rocha-Santos T.A.P."/>
            <person name="Alves A."/>
        </authorList>
    </citation>
    <scope>NUCLEOTIDE SEQUENCE</scope>
    <source>
        <strain evidence="18">ATCC 34329</strain>
    </source>
</reference>
<gene>
    <name evidence="18" type="ORF">MKZ38_003609</name>
</gene>
<comment type="subcellular location">
    <subcellularLocation>
        <location evidence="2 15">Mitochondrion</location>
    </subcellularLocation>
</comment>
<dbReference type="PIRSF" id="PIRSF007892">
    <property type="entry name" value="NAGS_fungal"/>
    <property type="match status" value="1"/>
</dbReference>
<keyword evidence="8 15" id="KW-0808">Transferase</keyword>
<dbReference type="Proteomes" id="UP001201980">
    <property type="component" value="Unassembled WGS sequence"/>
</dbReference>
<dbReference type="GO" id="GO:0006592">
    <property type="term" value="P:ornithine biosynthetic process"/>
    <property type="evidence" value="ECO:0007669"/>
    <property type="project" value="TreeGrafter"/>
</dbReference>
<evidence type="ECO:0000256" key="7">
    <source>
        <dbReference type="ARBA" id="ARBA00022605"/>
    </source>
</evidence>
<feature type="compositionally biased region" description="Basic and acidic residues" evidence="16">
    <location>
        <begin position="35"/>
        <end position="49"/>
    </location>
</feature>
<feature type="domain" description="N-acetyltransferase" evidence="17">
    <location>
        <begin position="499"/>
        <end position="667"/>
    </location>
</feature>
<dbReference type="EC" id="2.3.1.1" evidence="5 15"/>
<keyword evidence="7 15" id="KW-0028">Amino-acid biosynthesis</keyword>
<evidence type="ECO:0000313" key="19">
    <source>
        <dbReference type="Proteomes" id="UP001201980"/>
    </source>
</evidence>
<dbReference type="InterPro" id="IPR006855">
    <property type="entry name" value="Vertebrate-like_GNAT_dom"/>
</dbReference>
<comment type="caution">
    <text evidence="18">The sequence shown here is derived from an EMBL/GenBank/DDBJ whole genome shotgun (WGS) entry which is preliminary data.</text>
</comment>
<evidence type="ECO:0000256" key="6">
    <source>
        <dbReference type="ARBA" id="ARBA00018802"/>
    </source>
</evidence>
<proteinExistence type="inferred from homology"/>
<dbReference type="GO" id="GO:0004042">
    <property type="term" value="F:L-glutamate N-acetyltransferase activity"/>
    <property type="evidence" value="ECO:0007669"/>
    <property type="project" value="InterPro"/>
</dbReference>
<feature type="region of interest" description="Disordered" evidence="16">
    <location>
        <begin position="25"/>
        <end position="49"/>
    </location>
</feature>
<evidence type="ECO:0000256" key="11">
    <source>
        <dbReference type="ARBA" id="ARBA00023315"/>
    </source>
</evidence>
<comment type="function">
    <text evidence="1 15">N-acetylglutamate synthase involved in arginine biosynthesis.</text>
</comment>
<evidence type="ECO:0000259" key="17">
    <source>
        <dbReference type="PROSITE" id="PS51731"/>
    </source>
</evidence>
<dbReference type="FunFam" id="3.40.630.30:FF:000049">
    <property type="entry name" value="Amino-acid acetyltransferase, mitochondrial"/>
    <property type="match status" value="1"/>
</dbReference>
<evidence type="ECO:0000256" key="16">
    <source>
        <dbReference type="SAM" id="MobiDB-lite"/>
    </source>
</evidence>
<evidence type="ECO:0000256" key="3">
    <source>
        <dbReference type="ARBA" id="ARBA00004925"/>
    </source>
</evidence>
<dbReference type="Gene3D" id="3.40.630.30">
    <property type="match status" value="1"/>
</dbReference>
<organism evidence="18 19">
    <name type="scientific">Zalerion maritima</name>
    <dbReference type="NCBI Taxonomy" id="339359"/>
    <lineage>
        <taxon>Eukaryota</taxon>
        <taxon>Fungi</taxon>
        <taxon>Dikarya</taxon>
        <taxon>Ascomycota</taxon>
        <taxon>Pezizomycotina</taxon>
        <taxon>Sordariomycetes</taxon>
        <taxon>Lulworthiomycetidae</taxon>
        <taxon>Lulworthiales</taxon>
        <taxon>Lulworthiaceae</taxon>
        <taxon>Zalerion</taxon>
    </lineage>
</organism>
<dbReference type="GO" id="GO:0005759">
    <property type="term" value="C:mitochondrial matrix"/>
    <property type="evidence" value="ECO:0007669"/>
    <property type="project" value="TreeGrafter"/>
</dbReference>
<evidence type="ECO:0000256" key="1">
    <source>
        <dbReference type="ARBA" id="ARBA00002294"/>
    </source>
</evidence>
<dbReference type="AlphaFoldDB" id="A0AAD5RNK6"/>
<dbReference type="GO" id="GO:0006526">
    <property type="term" value="P:L-arginine biosynthetic process"/>
    <property type="evidence" value="ECO:0007669"/>
    <property type="project" value="TreeGrafter"/>
</dbReference>
<keyword evidence="19" id="KW-1185">Reference proteome</keyword>
<evidence type="ECO:0000256" key="4">
    <source>
        <dbReference type="ARBA" id="ARBA00008694"/>
    </source>
</evidence>
<keyword evidence="11 15" id="KW-0012">Acyltransferase</keyword>
<evidence type="ECO:0000256" key="12">
    <source>
        <dbReference type="ARBA" id="ARBA00030346"/>
    </source>
</evidence>
<protein>
    <recommendedName>
        <fullName evidence="6 15">Amino-acid acetyltransferase, mitochondrial</fullName>
        <ecNumber evidence="5 15">2.3.1.1</ecNumber>
    </recommendedName>
    <alternativeName>
        <fullName evidence="12 15">Glutamate N-acetyltransferase</fullName>
    </alternativeName>
    <alternativeName>
        <fullName evidence="13 15">N-acetylglutamate synthase</fullName>
    </alternativeName>
</protein>
<name>A0AAD5RNK6_9PEZI</name>
<accession>A0AAD5RNK6</accession>
<comment type="similarity">
    <text evidence="4 15">Belongs to the acetyltransferase family.</text>
</comment>
<evidence type="ECO:0000256" key="10">
    <source>
        <dbReference type="ARBA" id="ARBA00023128"/>
    </source>
</evidence>
<evidence type="ECO:0000256" key="8">
    <source>
        <dbReference type="ARBA" id="ARBA00022679"/>
    </source>
</evidence>
<evidence type="ECO:0000256" key="9">
    <source>
        <dbReference type="ARBA" id="ARBA00022946"/>
    </source>
</evidence>
<sequence length="677" mass="74547">MILRKTAWNKASSVANNTFGLKLNGSKRTLVGGTTHERPGSPKEDPANHAADLRARLVTIPEAQKARRSLDRDFFMSVLEASVTKRDAKTYLKTFTPSRKGKDGAPAENDRLASSAVIPCPGTIRSIEETPRFVQYPQWRQEPLSEENPPHVSLVKLRDPHAVNDETLRGVAKTLSQLRTLGMLSVIVVECDATGPEWKPTMLQQAIRVANIIDDFGAPGSRVVESAIAVSPQPQTDRTKSPFLSHNVFVENPELVMAPMRLGELPIIPSIAYTTDTHAARAISSNNILLALTRSFSGLQFSGEAKGCIDTSVEATRQPKTGIVDRVIVLDPLGGIPASHRPNGVHVFVNLEQEFDSIKRDLELESDQIGATNAEYKMYCRHIENLELAKSSLAMLPPTASAVITTLADAANLSQQHDVDLTITGIVGTRKKQNPLIHNLLTDKPVYSSSLPLGRIKGGKTVPNSQLPRPPLTTFAKRGVPLTIFPGPAKSPWLPPAPGSPKIRLTDNYIDLPRLVHLIDDSFNRKLDTEHYLARVNEIMAGVIVAGGYEGGAILTWEVPAGLTYKEAYESGRLVPYLDKFAVLKRSQGSGGVADIVFSAMVRECFPEGVCWRSRKDNPVNKWYSERSKGTYKIPGMNWTMFWTTPGLALDERRFWDYESVCRSIEPSWADKKAVPD</sequence>
<evidence type="ECO:0000256" key="13">
    <source>
        <dbReference type="ARBA" id="ARBA00033251"/>
    </source>
</evidence>
<dbReference type="Pfam" id="PF04768">
    <property type="entry name" value="NAT"/>
    <property type="match status" value="1"/>
</dbReference>
<keyword evidence="9" id="KW-0809">Transit peptide</keyword>
<dbReference type="InterPro" id="IPR011190">
    <property type="entry name" value="GlcNAc_Synth_fun"/>
</dbReference>
<evidence type="ECO:0000256" key="5">
    <source>
        <dbReference type="ARBA" id="ARBA00012697"/>
    </source>
</evidence>
<comment type="catalytic activity">
    <reaction evidence="14 15">
        <text>L-glutamate + acetyl-CoA = N-acetyl-L-glutamate + CoA + H(+)</text>
        <dbReference type="Rhea" id="RHEA:24292"/>
        <dbReference type="ChEBI" id="CHEBI:15378"/>
        <dbReference type="ChEBI" id="CHEBI:29985"/>
        <dbReference type="ChEBI" id="CHEBI:44337"/>
        <dbReference type="ChEBI" id="CHEBI:57287"/>
        <dbReference type="ChEBI" id="CHEBI:57288"/>
        <dbReference type="EC" id="2.3.1.1"/>
    </reaction>
</comment>
<evidence type="ECO:0000256" key="14">
    <source>
        <dbReference type="ARBA" id="ARBA00048372"/>
    </source>
</evidence>
<comment type="pathway">
    <text evidence="3 15">Amino-acid biosynthesis; L-arginine biosynthesis; N(2)-acetyl-L-ornithine from L-glutamate: step 1/4.</text>
</comment>
<evidence type="ECO:0000313" key="18">
    <source>
        <dbReference type="EMBL" id="KAJ2898850.1"/>
    </source>
</evidence>
<dbReference type="PROSITE" id="PS51731">
    <property type="entry name" value="GNAT_NAGS"/>
    <property type="match status" value="1"/>
</dbReference>